<dbReference type="SUPFAM" id="SSF55874">
    <property type="entry name" value="ATPase domain of HSP90 chaperone/DNA topoisomerase II/histidine kinase"/>
    <property type="match status" value="1"/>
</dbReference>
<dbReference type="RefSeq" id="WP_194449705.1">
    <property type="nucleotide sequence ID" value="NZ_CP063849.1"/>
</dbReference>
<name>A0A7S7SJG4_PALFE</name>
<feature type="domain" description="Histidine kinase" evidence="10">
    <location>
        <begin position="246"/>
        <end position="435"/>
    </location>
</feature>
<evidence type="ECO:0000256" key="2">
    <source>
        <dbReference type="ARBA" id="ARBA00012438"/>
    </source>
</evidence>
<organism evidence="11 12">
    <name type="scientific">Paludibaculum fermentans</name>
    <dbReference type="NCBI Taxonomy" id="1473598"/>
    <lineage>
        <taxon>Bacteria</taxon>
        <taxon>Pseudomonadati</taxon>
        <taxon>Acidobacteriota</taxon>
        <taxon>Terriglobia</taxon>
        <taxon>Bryobacterales</taxon>
        <taxon>Bryobacteraceae</taxon>
        <taxon>Paludibaculum</taxon>
    </lineage>
</organism>
<keyword evidence="9" id="KW-0472">Membrane</keyword>
<keyword evidence="9" id="KW-1133">Transmembrane helix</keyword>
<gene>
    <name evidence="11" type="ORF">IRI77_35795</name>
</gene>
<keyword evidence="3" id="KW-0597">Phosphoprotein</keyword>
<evidence type="ECO:0000313" key="12">
    <source>
        <dbReference type="Proteomes" id="UP000593892"/>
    </source>
</evidence>
<keyword evidence="4" id="KW-0808">Transferase</keyword>
<dbReference type="PROSITE" id="PS50109">
    <property type="entry name" value="HIS_KIN"/>
    <property type="match status" value="1"/>
</dbReference>
<dbReference type="KEGG" id="pfer:IRI77_35795"/>
<keyword evidence="6 11" id="KW-0418">Kinase</keyword>
<protein>
    <recommendedName>
        <fullName evidence="2">histidine kinase</fullName>
        <ecNumber evidence="2">2.7.13.3</ecNumber>
    </recommendedName>
</protein>
<dbReference type="GO" id="GO:0016020">
    <property type="term" value="C:membrane"/>
    <property type="evidence" value="ECO:0007669"/>
    <property type="project" value="InterPro"/>
</dbReference>
<keyword evidence="12" id="KW-1185">Reference proteome</keyword>
<feature type="transmembrane region" description="Helical" evidence="9">
    <location>
        <begin position="12"/>
        <end position="32"/>
    </location>
</feature>
<evidence type="ECO:0000256" key="6">
    <source>
        <dbReference type="ARBA" id="ARBA00022777"/>
    </source>
</evidence>
<dbReference type="GO" id="GO:0005524">
    <property type="term" value="F:ATP binding"/>
    <property type="evidence" value="ECO:0007669"/>
    <property type="project" value="UniProtKB-KW"/>
</dbReference>
<keyword evidence="9" id="KW-0812">Transmembrane</keyword>
<proteinExistence type="predicted"/>
<keyword evidence="7" id="KW-0067">ATP-binding</keyword>
<evidence type="ECO:0000256" key="4">
    <source>
        <dbReference type="ARBA" id="ARBA00022679"/>
    </source>
</evidence>
<dbReference type="InterPro" id="IPR003594">
    <property type="entry name" value="HATPase_dom"/>
</dbReference>
<dbReference type="Proteomes" id="UP000593892">
    <property type="component" value="Chromosome"/>
</dbReference>
<feature type="transmembrane region" description="Helical" evidence="9">
    <location>
        <begin position="191"/>
        <end position="212"/>
    </location>
</feature>
<dbReference type="PANTHER" id="PTHR24421">
    <property type="entry name" value="NITRATE/NITRITE SENSOR PROTEIN NARX-RELATED"/>
    <property type="match status" value="1"/>
</dbReference>
<evidence type="ECO:0000256" key="3">
    <source>
        <dbReference type="ARBA" id="ARBA00022553"/>
    </source>
</evidence>
<dbReference type="EMBL" id="CP063849">
    <property type="protein sequence ID" value="QOY88042.1"/>
    <property type="molecule type" value="Genomic_DNA"/>
</dbReference>
<dbReference type="Pfam" id="PF07730">
    <property type="entry name" value="HisKA_3"/>
    <property type="match status" value="1"/>
</dbReference>
<dbReference type="InterPro" id="IPR005467">
    <property type="entry name" value="His_kinase_dom"/>
</dbReference>
<evidence type="ECO:0000256" key="5">
    <source>
        <dbReference type="ARBA" id="ARBA00022741"/>
    </source>
</evidence>
<dbReference type="Gene3D" id="3.30.565.10">
    <property type="entry name" value="Histidine kinase-like ATPase, C-terminal domain"/>
    <property type="match status" value="1"/>
</dbReference>
<comment type="catalytic activity">
    <reaction evidence="1">
        <text>ATP + protein L-histidine = ADP + protein N-phospho-L-histidine.</text>
        <dbReference type="EC" id="2.7.13.3"/>
    </reaction>
</comment>
<dbReference type="EC" id="2.7.13.3" evidence="2"/>
<evidence type="ECO:0000259" key="10">
    <source>
        <dbReference type="PROSITE" id="PS50109"/>
    </source>
</evidence>
<dbReference type="GO" id="GO:0000155">
    <property type="term" value="F:phosphorelay sensor kinase activity"/>
    <property type="evidence" value="ECO:0007669"/>
    <property type="project" value="InterPro"/>
</dbReference>
<evidence type="ECO:0000256" key="7">
    <source>
        <dbReference type="ARBA" id="ARBA00022840"/>
    </source>
</evidence>
<accession>A0A7S7SJG4</accession>
<keyword evidence="5" id="KW-0547">Nucleotide-binding</keyword>
<dbReference type="Pfam" id="PF02518">
    <property type="entry name" value="HATPase_c"/>
    <property type="match status" value="1"/>
</dbReference>
<sequence length="444" mass="49414">MDSARSSSVQKLRAILLVSFSGLLGLLLFSGLDGLGVLSRLHDEEQQARRAFLIRNATLTQLRGSLLEYWQGLDRCIAENGWDDPRREREFVRLFAAVEGALSHYPNDGPVEEQNLIELLHTTLLQHQAMARSFIGRSDLPPLATGSMIMAGKVQILEISEEISRVNRRMLEESGYRLLARFDTLQGRLRLLLLITLLSGLLLAAGSFLYIVRLEREVDERSFELGQLSSRLVQAHEEERRSISRELHDEVGQSLGALLVDAGRLASLVPQEDEQARGYVAHIKSVAERTLQSVRNIALLLRPSMLDDLGLVPALEWQAREVSRHGEMEVEVHADDIPEDIPDDQKTCIYRVVQEALNNAARHASARQATVTLHYRDNKFELTVTDDGRGFDPKTTRGMGILGMDERVKRLGGSLSIQSAPGGATTLRAELPWTQPAAGANPVN</sequence>
<dbReference type="GO" id="GO:0046983">
    <property type="term" value="F:protein dimerization activity"/>
    <property type="evidence" value="ECO:0007669"/>
    <property type="project" value="InterPro"/>
</dbReference>
<evidence type="ECO:0000256" key="1">
    <source>
        <dbReference type="ARBA" id="ARBA00000085"/>
    </source>
</evidence>
<dbReference type="Gene3D" id="1.20.5.1930">
    <property type="match status" value="1"/>
</dbReference>
<evidence type="ECO:0000256" key="9">
    <source>
        <dbReference type="SAM" id="Phobius"/>
    </source>
</evidence>
<evidence type="ECO:0000256" key="8">
    <source>
        <dbReference type="ARBA" id="ARBA00023012"/>
    </source>
</evidence>
<dbReference type="SMART" id="SM00387">
    <property type="entry name" value="HATPase_c"/>
    <property type="match status" value="1"/>
</dbReference>
<dbReference type="AlphaFoldDB" id="A0A7S7SJG4"/>
<keyword evidence="8" id="KW-0902">Two-component regulatory system</keyword>
<dbReference type="InterPro" id="IPR050482">
    <property type="entry name" value="Sensor_HK_TwoCompSys"/>
</dbReference>
<dbReference type="InterPro" id="IPR011712">
    <property type="entry name" value="Sig_transdc_His_kin_sub3_dim/P"/>
</dbReference>
<dbReference type="CDD" id="cd16917">
    <property type="entry name" value="HATPase_UhpB-NarQ-NarX-like"/>
    <property type="match status" value="1"/>
</dbReference>
<dbReference type="PANTHER" id="PTHR24421:SF10">
    <property type="entry name" value="NITRATE_NITRITE SENSOR PROTEIN NARQ"/>
    <property type="match status" value="1"/>
</dbReference>
<dbReference type="InterPro" id="IPR036890">
    <property type="entry name" value="HATPase_C_sf"/>
</dbReference>
<evidence type="ECO:0000313" key="11">
    <source>
        <dbReference type="EMBL" id="QOY88042.1"/>
    </source>
</evidence>
<reference evidence="11 12" key="1">
    <citation type="submission" date="2020-10" db="EMBL/GenBank/DDBJ databases">
        <title>Complete genome sequence of Paludibaculum fermentans P105T, a facultatively anaerobic acidobacterium capable of dissimilatory Fe(III) reduction.</title>
        <authorList>
            <person name="Dedysh S.N."/>
            <person name="Beletsky A.V."/>
            <person name="Kulichevskaya I.S."/>
            <person name="Mardanov A.V."/>
            <person name="Ravin N.V."/>
        </authorList>
    </citation>
    <scope>NUCLEOTIDE SEQUENCE [LARGE SCALE GENOMIC DNA]</scope>
    <source>
        <strain evidence="11 12">P105</strain>
    </source>
</reference>